<evidence type="ECO:0000256" key="9">
    <source>
        <dbReference type="SAM" id="Phobius"/>
    </source>
</evidence>
<keyword evidence="5 9" id="KW-1133">Transmembrane helix</keyword>
<feature type="transmembrane region" description="Helical" evidence="9">
    <location>
        <begin position="202"/>
        <end position="225"/>
    </location>
</feature>
<dbReference type="NCBIfam" id="TIGR00879">
    <property type="entry name" value="SP"/>
    <property type="match status" value="1"/>
</dbReference>
<evidence type="ECO:0000256" key="4">
    <source>
        <dbReference type="ARBA" id="ARBA00022692"/>
    </source>
</evidence>
<dbReference type="InterPro" id="IPR050360">
    <property type="entry name" value="MFS_Sugar_Transporters"/>
</dbReference>
<dbReference type="InterPro" id="IPR036259">
    <property type="entry name" value="MFS_trans_sf"/>
</dbReference>
<feature type="transmembrane region" description="Helical" evidence="9">
    <location>
        <begin position="35"/>
        <end position="56"/>
    </location>
</feature>
<gene>
    <name evidence="11" type="primary">g5073</name>
    <name evidence="11" type="ORF">EsDP_00005073</name>
</gene>
<accession>A0ABQ0CTJ9</accession>
<evidence type="ECO:0000256" key="2">
    <source>
        <dbReference type="ARBA" id="ARBA00010992"/>
    </source>
</evidence>
<reference evidence="12" key="1">
    <citation type="submission" date="2024-06" db="EMBL/GenBank/DDBJ databases">
        <title>Draft Genome Sequences of Epichloe bromicola Strains Isolated from Elymus ciliaris.</title>
        <authorList>
            <consortium name="Epichloe bromicola genome sequencing consortium"/>
            <person name="Miura A."/>
            <person name="Imano S."/>
            <person name="Ashida A."/>
            <person name="Sato I."/>
            <person name="Chiba S."/>
            <person name="Tanaka A."/>
            <person name="Camagna M."/>
            <person name="Takemoto D."/>
        </authorList>
    </citation>
    <scope>NUCLEOTIDE SEQUENCE [LARGE SCALE GENOMIC DNA]</scope>
    <source>
        <strain evidence="12">DP</strain>
    </source>
</reference>
<proteinExistence type="inferred from homology"/>
<organism evidence="11 12">
    <name type="scientific">Epichloe bromicola</name>
    <dbReference type="NCBI Taxonomy" id="79588"/>
    <lineage>
        <taxon>Eukaryota</taxon>
        <taxon>Fungi</taxon>
        <taxon>Dikarya</taxon>
        <taxon>Ascomycota</taxon>
        <taxon>Pezizomycotina</taxon>
        <taxon>Sordariomycetes</taxon>
        <taxon>Hypocreomycetidae</taxon>
        <taxon>Hypocreales</taxon>
        <taxon>Clavicipitaceae</taxon>
        <taxon>Epichloe</taxon>
    </lineage>
</organism>
<keyword evidence="6 9" id="KW-0472">Membrane</keyword>
<dbReference type="PANTHER" id="PTHR48022">
    <property type="entry name" value="PLASTIDIC GLUCOSE TRANSPORTER 4"/>
    <property type="match status" value="1"/>
</dbReference>
<evidence type="ECO:0000256" key="6">
    <source>
        <dbReference type="ARBA" id="ARBA00023136"/>
    </source>
</evidence>
<comment type="caution">
    <text evidence="11">The sequence shown here is derived from an EMBL/GenBank/DDBJ whole genome shotgun (WGS) entry which is preliminary data.</text>
</comment>
<evidence type="ECO:0000313" key="12">
    <source>
        <dbReference type="Proteomes" id="UP001562357"/>
    </source>
</evidence>
<evidence type="ECO:0000256" key="5">
    <source>
        <dbReference type="ARBA" id="ARBA00022989"/>
    </source>
</evidence>
<dbReference type="PROSITE" id="PS00217">
    <property type="entry name" value="SUGAR_TRANSPORT_2"/>
    <property type="match status" value="1"/>
</dbReference>
<dbReference type="Pfam" id="PF00083">
    <property type="entry name" value="Sugar_tr"/>
    <property type="match status" value="1"/>
</dbReference>
<feature type="transmembrane region" description="Helical" evidence="9">
    <location>
        <begin position="177"/>
        <end position="196"/>
    </location>
</feature>
<evidence type="ECO:0000256" key="7">
    <source>
        <dbReference type="RuleBase" id="RU003346"/>
    </source>
</evidence>
<name>A0ABQ0CTJ9_9HYPO</name>
<comment type="subcellular location">
    <subcellularLocation>
        <location evidence="1">Membrane</location>
        <topology evidence="1">Multi-pass membrane protein</topology>
    </subcellularLocation>
</comment>
<feature type="transmembrane region" description="Helical" evidence="9">
    <location>
        <begin position="465"/>
        <end position="483"/>
    </location>
</feature>
<feature type="transmembrane region" description="Helical" evidence="9">
    <location>
        <begin position="364"/>
        <end position="386"/>
    </location>
</feature>
<feature type="transmembrane region" description="Helical" evidence="9">
    <location>
        <begin position="303"/>
        <end position="321"/>
    </location>
</feature>
<evidence type="ECO:0000256" key="8">
    <source>
        <dbReference type="SAM" id="MobiDB-lite"/>
    </source>
</evidence>
<evidence type="ECO:0000256" key="1">
    <source>
        <dbReference type="ARBA" id="ARBA00004141"/>
    </source>
</evidence>
<comment type="similarity">
    <text evidence="2 7">Belongs to the major facilitator superfamily. Sugar transporter (TC 2.A.1.1) family.</text>
</comment>
<dbReference type="InterPro" id="IPR020846">
    <property type="entry name" value="MFS_dom"/>
</dbReference>
<feature type="transmembrane region" description="Helical" evidence="9">
    <location>
        <begin position="333"/>
        <end position="352"/>
    </location>
</feature>
<keyword evidence="3 7" id="KW-0813">Transport</keyword>
<feature type="domain" description="Major facilitator superfamily (MFS) profile" evidence="10">
    <location>
        <begin position="38"/>
        <end position="487"/>
    </location>
</feature>
<dbReference type="PROSITE" id="PS50850">
    <property type="entry name" value="MFS"/>
    <property type="match status" value="1"/>
</dbReference>
<sequence length="544" mass="58566">MDVIRFYRRHSSPRTGTGRRKPSPMSSLPKSTQRLYTLCIHLGIGASLWGYNVGILSSVLVHPGWRSALGDPAPSTTGLVTAAYYLGALASYLVLSHPLADHLGRRRAAMLGTAALCLGAALMAAADGDAALGAMLGGRLVCGAGVGVVSTVVPLYQSEVSPARERGKFVTMNHGGFIAGLAAGLWVGYGFTFWSSDAGRYWGWRVSILIQLVPAVVFITGLPFLPDTPRWLIQKGRAESASRVLHSLRQDTTSPRLIAHELRAICAAVESRHLSGGGETSSSSPSLALFRDASLFARLWRPFLLQFMAQMCGAAAIKYYLPTLLEALGLDYRLALMAGAVEMTAKIAMTVVEMWAIDRFGRRGCLSGGSVMMGVAMMINGFLPLLYPRNENKVSDAICIAFIFVYAMGYSLGLGPAAWVYSAEIFPTYVRARGLNFAAAGGSIGSILASQIWPVGHARFGSGIYFFFMIVNFTCVPIIWFLYPETNGRALEDMDSLFGKPDDGHAHAHVHLDGVAEDQDHAEDGHVQSGQDDEGADEHEPLLT</sequence>
<dbReference type="EMBL" id="BAAFGZ010000220">
    <property type="protein sequence ID" value="GAB0136782.1"/>
    <property type="molecule type" value="Genomic_DNA"/>
</dbReference>
<protein>
    <recommendedName>
        <fullName evidence="10">Major facilitator superfamily (MFS) profile domain-containing protein</fullName>
    </recommendedName>
</protein>
<feature type="transmembrane region" description="Helical" evidence="9">
    <location>
        <begin position="434"/>
        <end position="453"/>
    </location>
</feature>
<dbReference type="SUPFAM" id="SSF103473">
    <property type="entry name" value="MFS general substrate transporter"/>
    <property type="match status" value="1"/>
</dbReference>
<dbReference type="PRINTS" id="PR00171">
    <property type="entry name" value="SUGRTRNSPORT"/>
</dbReference>
<evidence type="ECO:0000256" key="3">
    <source>
        <dbReference type="ARBA" id="ARBA00022448"/>
    </source>
</evidence>
<evidence type="ECO:0000313" key="11">
    <source>
        <dbReference type="EMBL" id="GAB0136782.1"/>
    </source>
</evidence>
<dbReference type="Gene3D" id="1.20.1250.20">
    <property type="entry name" value="MFS general substrate transporter like domains"/>
    <property type="match status" value="1"/>
</dbReference>
<dbReference type="InterPro" id="IPR005828">
    <property type="entry name" value="MFS_sugar_transport-like"/>
</dbReference>
<feature type="transmembrane region" description="Helical" evidence="9">
    <location>
        <begin position="76"/>
        <end position="95"/>
    </location>
</feature>
<feature type="transmembrane region" description="Helical" evidence="9">
    <location>
        <begin position="398"/>
        <end position="422"/>
    </location>
</feature>
<keyword evidence="12" id="KW-1185">Reference proteome</keyword>
<dbReference type="PANTHER" id="PTHR48022:SF14">
    <property type="entry name" value="MAJOR FACILITATOR SUPERFAMILY (MFS) PROFILE DOMAIN-CONTAINING PROTEIN-RELATED"/>
    <property type="match status" value="1"/>
</dbReference>
<feature type="region of interest" description="Disordered" evidence="8">
    <location>
        <begin position="518"/>
        <end position="544"/>
    </location>
</feature>
<dbReference type="InterPro" id="IPR005829">
    <property type="entry name" value="Sugar_transporter_CS"/>
</dbReference>
<dbReference type="Proteomes" id="UP001562357">
    <property type="component" value="Unassembled WGS sequence"/>
</dbReference>
<feature type="transmembrane region" description="Helical" evidence="9">
    <location>
        <begin position="132"/>
        <end position="156"/>
    </location>
</feature>
<dbReference type="InterPro" id="IPR003663">
    <property type="entry name" value="Sugar/inositol_transpt"/>
</dbReference>
<feature type="transmembrane region" description="Helical" evidence="9">
    <location>
        <begin position="107"/>
        <end position="126"/>
    </location>
</feature>
<evidence type="ECO:0000259" key="10">
    <source>
        <dbReference type="PROSITE" id="PS50850"/>
    </source>
</evidence>
<keyword evidence="4 9" id="KW-0812">Transmembrane</keyword>